<accession>A0A7U2IB78</accession>
<gene>
    <name evidence="1" type="ORF">JI435_423520</name>
</gene>
<proteinExistence type="predicted"/>
<dbReference type="AlphaFoldDB" id="A0A7U2IB78"/>
<evidence type="ECO:0000313" key="2">
    <source>
        <dbReference type="Proteomes" id="UP000663193"/>
    </source>
</evidence>
<protein>
    <submittedName>
        <fullName evidence="1">Uncharacterized protein</fullName>
    </submittedName>
</protein>
<dbReference type="Proteomes" id="UP000663193">
    <property type="component" value="Chromosome 21"/>
</dbReference>
<dbReference type="EMBL" id="CP069043">
    <property type="protein sequence ID" value="QRD06619.1"/>
    <property type="molecule type" value="Genomic_DNA"/>
</dbReference>
<organism evidence="1 2">
    <name type="scientific">Phaeosphaeria nodorum (strain SN15 / ATCC MYA-4574 / FGSC 10173)</name>
    <name type="common">Glume blotch fungus</name>
    <name type="synonym">Parastagonospora nodorum</name>
    <dbReference type="NCBI Taxonomy" id="321614"/>
    <lineage>
        <taxon>Eukaryota</taxon>
        <taxon>Fungi</taxon>
        <taxon>Dikarya</taxon>
        <taxon>Ascomycota</taxon>
        <taxon>Pezizomycotina</taxon>
        <taxon>Dothideomycetes</taxon>
        <taxon>Pleosporomycetidae</taxon>
        <taxon>Pleosporales</taxon>
        <taxon>Pleosporineae</taxon>
        <taxon>Phaeosphaeriaceae</taxon>
        <taxon>Parastagonospora</taxon>
    </lineage>
</organism>
<sequence>MLLGSPLHAVQWLAWKSFALQHPATTSSHRHWHSDGQRRKLRPANTGYVLLV</sequence>
<name>A0A7U2IB78_PHANO</name>
<reference evidence="2" key="1">
    <citation type="journal article" date="2021" name="BMC Genomics">
        <title>Chromosome-level genome assembly and manually-curated proteome of model necrotroph Parastagonospora nodorum Sn15 reveals a genome-wide trove of candidate effector homologs, and redundancy of virulence-related functions within an accessory chromosome.</title>
        <authorList>
            <person name="Bertazzoni S."/>
            <person name="Jones D.A.B."/>
            <person name="Phan H.T."/>
            <person name="Tan K.-C."/>
            <person name="Hane J.K."/>
        </authorList>
    </citation>
    <scope>NUCLEOTIDE SEQUENCE [LARGE SCALE GENOMIC DNA]</scope>
    <source>
        <strain evidence="2">SN15 / ATCC MYA-4574 / FGSC 10173)</strain>
    </source>
</reference>
<evidence type="ECO:0000313" key="1">
    <source>
        <dbReference type="EMBL" id="QRD06619.1"/>
    </source>
</evidence>
<dbReference type="VEuPathDB" id="FungiDB:JI435_423520"/>
<keyword evidence="2" id="KW-1185">Reference proteome</keyword>